<evidence type="ECO:0000313" key="2">
    <source>
        <dbReference type="Proteomes" id="UP000637423"/>
    </source>
</evidence>
<dbReference type="AlphaFoldDB" id="A0A916XR26"/>
<proteinExistence type="predicted"/>
<organism evidence="1 2">
    <name type="scientific">Undibacterium terreum</name>
    <dbReference type="NCBI Taxonomy" id="1224302"/>
    <lineage>
        <taxon>Bacteria</taxon>
        <taxon>Pseudomonadati</taxon>
        <taxon>Pseudomonadota</taxon>
        <taxon>Betaproteobacteria</taxon>
        <taxon>Burkholderiales</taxon>
        <taxon>Oxalobacteraceae</taxon>
        <taxon>Undibacterium</taxon>
    </lineage>
</organism>
<dbReference type="InterPro" id="IPR032556">
    <property type="entry name" value="DUF4936"/>
</dbReference>
<name>A0A916XR26_9BURK</name>
<gene>
    <name evidence="1" type="ORF">GCM10011396_56710</name>
</gene>
<protein>
    <submittedName>
        <fullName evidence="1">Uncharacterized protein</fullName>
    </submittedName>
</protein>
<dbReference type="Proteomes" id="UP000637423">
    <property type="component" value="Unassembled WGS sequence"/>
</dbReference>
<dbReference type="Pfam" id="PF16290">
    <property type="entry name" value="DUF4936"/>
    <property type="match status" value="1"/>
</dbReference>
<evidence type="ECO:0000313" key="1">
    <source>
        <dbReference type="EMBL" id="GGD01853.1"/>
    </source>
</evidence>
<reference evidence="1" key="2">
    <citation type="submission" date="2020-09" db="EMBL/GenBank/DDBJ databases">
        <authorList>
            <person name="Sun Q."/>
            <person name="Zhou Y."/>
        </authorList>
    </citation>
    <scope>NUCLEOTIDE SEQUENCE</scope>
    <source>
        <strain evidence="1">CGMCC 1.10998</strain>
    </source>
</reference>
<comment type="caution">
    <text evidence="1">The sequence shown here is derived from an EMBL/GenBank/DDBJ whole genome shotgun (WGS) entry which is preliminary data.</text>
</comment>
<reference evidence="1" key="1">
    <citation type="journal article" date="2014" name="Int. J. Syst. Evol. Microbiol.">
        <title>Complete genome sequence of Corynebacterium casei LMG S-19264T (=DSM 44701T), isolated from a smear-ripened cheese.</title>
        <authorList>
            <consortium name="US DOE Joint Genome Institute (JGI-PGF)"/>
            <person name="Walter F."/>
            <person name="Albersmeier A."/>
            <person name="Kalinowski J."/>
            <person name="Ruckert C."/>
        </authorList>
    </citation>
    <scope>NUCLEOTIDE SEQUENCE</scope>
    <source>
        <strain evidence="1">CGMCC 1.10998</strain>
    </source>
</reference>
<keyword evidence="2" id="KW-1185">Reference proteome</keyword>
<dbReference type="EMBL" id="BMED01000011">
    <property type="protein sequence ID" value="GGD01853.1"/>
    <property type="molecule type" value="Genomic_DNA"/>
</dbReference>
<accession>A0A916XR26</accession>
<dbReference type="RefSeq" id="WP_188569555.1">
    <property type="nucleotide sequence ID" value="NZ_BMED01000011.1"/>
</dbReference>
<sequence length="94" mass="10781">MDCYIYYRSAVSHQQQVAEQAGKLQLLLQKAADAAELKRRPEAEKEMHTWMEIYKNIPLDFAAQMEAALPLTMLPSLIDGPRHIEYFMDVPPCA</sequence>